<keyword evidence="5" id="KW-1185">Reference proteome</keyword>
<evidence type="ECO:0000259" key="3">
    <source>
        <dbReference type="Pfam" id="PF00501"/>
    </source>
</evidence>
<proteinExistence type="inferred from homology"/>
<dbReference type="AlphaFoldDB" id="A0AAV2IA86"/>
<organism evidence="4 5">
    <name type="scientific">Lymnaea stagnalis</name>
    <name type="common">Great pond snail</name>
    <name type="synonym">Helix stagnalis</name>
    <dbReference type="NCBI Taxonomy" id="6523"/>
    <lineage>
        <taxon>Eukaryota</taxon>
        <taxon>Metazoa</taxon>
        <taxon>Spiralia</taxon>
        <taxon>Lophotrochozoa</taxon>
        <taxon>Mollusca</taxon>
        <taxon>Gastropoda</taxon>
        <taxon>Heterobranchia</taxon>
        <taxon>Euthyneura</taxon>
        <taxon>Panpulmonata</taxon>
        <taxon>Hygrophila</taxon>
        <taxon>Lymnaeoidea</taxon>
        <taxon>Lymnaeidae</taxon>
        <taxon>Lymnaea</taxon>
    </lineage>
</organism>
<dbReference type="Gene3D" id="3.40.50.12780">
    <property type="entry name" value="N-terminal domain of ligase-like"/>
    <property type="match status" value="2"/>
</dbReference>
<dbReference type="InterPro" id="IPR000873">
    <property type="entry name" value="AMP-dep_synth/lig_dom"/>
</dbReference>
<gene>
    <name evidence="4" type="ORF">GSLYS_00016672001</name>
</gene>
<dbReference type="SUPFAM" id="SSF56801">
    <property type="entry name" value="Acetyl-CoA synthetase-like"/>
    <property type="match status" value="2"/>
</dbReference>
<name>A0AAV2IA86_LYMST</name>
<dbReference type="Gene3D" id="3.30.300.30">
    <property type="match status" value="2"/>
</dbReference>
<keyword evidence="2" id="KW-0436">Ligase</keyword>
<dbReference type="InterPro" id="IPR042099">
    <property type="entry name" value="ANL_N_sf"/>
</dbReference>
<evidence type="ECO:0000313" key="5">
    <source>
        <dbReference type="Proteomes" id="UP001497497"/>
    </source>
</evidence>
<comment type="caution">
    <text evidence="4">The sequence shown here is derived from an EMBL/GenBank/DDBJ whole genome shotgun (WGS) entry which is preliminary data.</text>
</comment>
<feature type="domain" description="AMP-dependent synthetase/ligase" evidence="3">
    <location>
        <begin position="23"/>
        <end position="405"/>
    </location>
</feature>
<dbReference type="CDD" id="cd04433">
    <property type="entry name" value="AFD_class_I"/>
    <property type="match status" value="2"/>
</dbReference>
<evidence type="ECO:0000313" key="4">
    <source>
        <dbReference type="EMBL" id="CAL1543138.1"/>
    </source>
</evidence>
<evidence type="ECO:0000256" key="2">
    <source>
        <dbReference type="ARBA" id="ARBA00022598"/>
    </source>
</evidence>
<dbReference type="EMBL" id="CAXITT010000527">
    <property type="protein sequence ID" value="CAL1543138.1"/>
    <property type="molecule type" value="Genomic_DNA"/>
</dbReference>
<dbReference type="InterPro" id="IPR045851">
    <property type="entry name" value="AMP-bd_C_sf"/>
</dbReference>
<comment type="similarity">
    <text evidence="1">Belongs to the ATP-dependent AMP-binding enzyme family.</text>
</comment>
<dbReference type="PROSITE" id="PS00455">
    <property type="entry name" value="AMP_BINDING"/>
    <property type="match status" value="2"/>
</dbReference>
<reference evidence="4 5" key="1">
    <citation type="submission" date="2024-04" db="EMBL/GenBank/DDBJ databases">
        <authorList>
            <consortium name="Genoscope - CEA"/>
            <person name="William W."/>
        </authorList>
    </citation>
    <scope>NUCLEOTIDE SEQUENCE [LARGE SCALE GENOMIC DNA]</scope>
</reference>
<dbReference type="PANTHER" id="PTHR24096:SF149">
    <property type="entry name" value="AMP-BINDING DOMAIN-CONTAINING PROTEIN-RELATED"/>
    <property type="match status" value="1"/>
</dbReference>
<dbReference type="PANTHER" id="PTHR24096">
    <property type="entry name" value="LONG-CHAIN-FATTY-ACID--COA LIGASE"/>
    <property type="match status" value="1"/>
</dbReference>
<protein>
    <recommendedName>
        <fullName evidence="3">AMP-dependent synthetase/ligase domain-containing protein</fullName>
    </recommendedName>
</protein>
<dbReference type="Proteomes" id="UP001497497">
    <property type="component" value="Unassembled WGS sequence"/>
</dbReference>
<dbReference type="InterPro" id="IPR020845">
    <property type="entry name" value="AMP-binding_CS"/>
</dbReference>
<accession>A0AAV2IA86</accession>
<dbReference type="Pfam" id="PF00501">
    <property type="entry name" value="AMP-binding"/>
    <property type="match status" value="2"/>
</dbReference>
<dbReference type="GO" id="GO:0016405">
    <property type="term" value="F:CoA-ligase activity"/>
    <property type="evidence" value="ECO:0007669"/>
    <property type="project" value="TreeGrafter"/>
</dbReference>
<sequence>MSLITSARSELDTIPKRLKYMSETWPDRELLVFYDGDKRQAYTALELYTLAGRFANRLRQNGFKRHDVIANTLPNSPERAVTDLGIFMAGCVMMHGQVLLADGSDFFRNARISKCMGVIVSSDATSPAWMLLKPYFTKSSKKFVTNFMHKDAPNLTTGIVVSRQCKSDDGPFLESMQQRDEDICVEAVSPDDLAVVFCTSGSTGYSKLVPRSHGDIIRIFETFVEDGANFTNGHNVTFYSSQTMGWLGGFPGSVYCYGASQVLLDNYSSQGNISPSDILNLNVKEDCQMSTIRPVHLHAIGDHIRYTGGLSRKLTGLSISGQPVTKKQLSSMFELSQRVVVWYASTETYAIASFEVEENSYEDYKCGKPVKGVQLRIVNDEGRRCAPRELGTIHVKGENLFKGYYNRLEDPDPDTANAFTRDNWFITDDFGYLDEDENLFVLGRNKDAIIYGSVVFQPVWLENKLKEHPDVEDAHLVPVSDPVIYHNICACILLRPESNLTEDKIKAYCESIFLPNLGYVTPKPGYYMVLLVDGSDFFRNARVSKCKGVIVSDDATSPAWELLKIYVTDSSNDFLNGFTCKEALDLTSAIIVSRNSDGDTKPLLESIKQSEEDIFVEALSPGDLAAVFCTSGSTGYSKLVPRPHEDIIRLYQTFADDSNNTDSDTNTFYSGQNMGWLGGFPGIVYCCGATQVLSDNYSAQGKLSPSDILDMNFKENCQMSTVRPIHLQAIEDYIRSIGGLTRKLKCLIVAGQPVTKKQICNAFQLSEHVIIWYGGTESSGIASCVAEEDTYEDYKCGKLLKGIQLRIVDGEGKQCAPRELGTIHVKGENVFKGYYNRLEDPDPDTAKAFTQDNWFNTDDFGYLDEDENLFVLGRNKDAIIYGSVVFQPVWLENKLKEHPDVAEAILVPVSDPVIYHNICACILPRPESNLTEANLRAYCESIFLPNLGYLTPKPGYYMVIHASKPCYYVLINVPTPVTYMVIYATSPGFYMVICTKTC</sequence>
<feature type="domain" description="AMP-dependent synthetase/ligase" evidence="3">
    <location>
        <begin position="580"/>
        <end position="835"/>
    </location>
</feature>
<evidence type="ECO:0000256" key="1">
    <source>
        <dbReference type="ARBA" id="ARBA00006432"/>
    </source>
</evidence>